<evidence type="ECO:0000256" key="1">
    <source>
        <dbReference type="SAM" id="Coils"/>
    </source>
</evidence>
<accession>A0A9R0VQT4</accession>
<dbReference type="PANTHER" id="PTHR11223">
    <property type="entry name" value="EXPORTIN 1/5"/>
    <property type="match status" value="1"/>
</dbReference>
<dbReference type="GO" id="GO:0005049">
    <property type="term" value="F:nuclear export signal receptor activity"/>
    <property type="evidence" value="ECO:0007669"/>
    <property type="project" value="InterPro"/>
</dbReference>
<dbReference type="InterPro" id="IPR045065">
    <property type="entry name" value="XPO1/5"/>
</dbReference>
<proteinExistence type="predicted"/>
<dbReference type="GO" id="GO:0000055">
    <property type="term" value="P:ribosomal large subunit export from nucleus"/>
    <property type="evidence" value="ECO:0007669"/>
    <property type="project" value="TreeGrafter"/>
</dbReference>
<reference evidence="2 3" key="1">
    <citation type="submission" date="2017-09" db="EMBL/GenBank/DDBJ databases">
        <authorList>
            <consortium name="International Durum Wheat Genome Sequencing Consortium (IDWGSC)"/>
            <person name="Milanesi L."/>
        </authorList>
    </citation>
    <scope>NUCLEOTIDE SEQUENCE [LARGE SCALE GENOMIC DNA]</scope>
    <source>
        <strain evidence="3">cv. Svevo</strain>
    </source>
</reference>
<gene>
    <name evidence="2" type="ORF">TRITD_3Av1G246680</name>
</gene>
<dbReference type="GO" id="GO:0006611">
    <property type="term" value="P:protein export from nucleus"/>
    <property type="evidence" value="ECO:0007669"/>
    <property type="project" value="InterPro"/>
</dbReference>
<keyword evidence="3" id="KW-1185">Reference proteome</keyword>
<keyword evidence="1" id="KW-0175">Coiled coil</keyword>
<evidence type="ECO:0000313" key="3">
    <source>
        <dbReference type="Proteomes" id="UP000324705"/>
    </source>
</evidence>
<dbReference type="PANTHER" id="PTHR11223:SF6">
    <property type="entry name" value="EXPORTIN-5 C-TERMINAL DOMAIN-CONTAINING PROTEIN"/>
    <property type="match status" value="1"/>
</dbReference>
<dbReference type="GO" id="GO:0005634">
    <property type="term" value="C:nucleus"/>
    <property type="evidence" value="ECO:0007669"/>
    <property type="project" value="TreeGrafter"/>
</dbReference>
<organism evidence="2 3">
    <name type="scientific">Triticum turgidum subsp. durum</name>
    <name type="common">Durum wheat</name>
    <name type="synonym">Triticum durum</name>
    <dbReference type="NCBI Taxonomy" id="4567"/>
    <lineage>
        <taxon>Eukaryota</taxon>
        <taxon>Viridiplantae</taxon>
        <taxon>Streptophyta</taxon>
        <taxon>Embryophyta</taxon>
        <taxon>Tracheophyta</taxon>
        <taxon>Spermatophyta</taxon>
        <taxon>Magnoliopsida</taxon>
        <taxon>Liliopsida</taxon>
        <taxon>Poales</taxon>
        <taxon>Poaceae</taxon>
        <taxon>BOP clade</taxon>
        <taxon>Pooideae</taxon>
        <taxon>Triticodae</taxon>
        <taxon>Triticeae</taxon>
        <taxon>Triticinae</taxon>
        <taxon>Triticum</taxon>
    </lineage>
</organism>
<dbReference type="AlphaFoldDB" id="A0A9R0VQT4"/>
<feature type="coiled-coil region" evidence="1">
    <location>
        <begin position="111"/>
        <end position="145"/>
    </location>
</feature>
<sequence>MRVTDGSASRCSVAAACVTRSHQSISVASWFGVVCINLGGPFVQYYTAKKQVRLHEEFDNYMDNYLATCTRDDAIDFSSFMESARRDDESGQFEELDNDLAKMSFERMTKIAKREHEMNGYTQSLRDLNDEVKGQLASLMDLLDEEGFFSIDSSSIDWEKESFKKLLDTFNALTGHCFDGCYAIRAIMDLQKFLPRKDDDTSHDAVKMVDFANEAWKGNLEHFWRDTRHYEHKYYDMLRQPLEKPLLSSLSSLDLCPIPSYIPICLVVGLPPLAT</sequence>
<dbReference type="GO" id="GO:0005737">
    <property type="term" value="C:cytoplasm"/>
    <property type="evidence" value="ECO:0007669"/>
    <property type="project" value="TreeGrafter"/>
</dbReference>
<dbReference type="Gramene" id="TRITD3Av1G246680.20">
    <property type="protein sequence ID" value="TRITD3Av1G246680.20"/>
    <property type="gene ID" value="TRITD3Av1G246680"/>
</dbReference>
<dbReference type="Proteomes" id="UP000324705">
    <property type="component" value="Chromosome 3A"/>
</dbReference>
<name>A0A9R0VQT4_TRITD</name>
<evidence type="ECO:0000313" key="2">
    <source>
        <dbReference type="EMBL" id="VAH67997.1"/>
    </source>
</evidence>
<dbReference type="GO" id="GO:0000056">
    <property type="term" value="P:ribosomal small subunit export from nucleus"/>
    <property type="evidence" value="ECO:0007669"/>
    <property type="project" value="TreeGrafter"/>
</dbReference>
<protein>
    <submittedName>
        <fullName evidence="2">Uncharacterized protein</fullName>
    </submittedName>
</protein>
<dbReference type="EMBL" id="LT934115">
    <property type="protein sequence ID" value="VAH67997.1"/>
    <property type="molecule type" value="Genomic_DNA"/>
</dbReference>